<sequence length="105" mass="11988">MTIPGRGERDNGGEAESDGEREMRDRVTEREAESDGEEGEEGPNERTARVREREPKTERSVRDGEIVSEAEREMERPRVREMGSRERRNGGEERNERDEGAAVEG</sequence>
<evidence type="ECO:0000313" key="2">
    <source>
        <dbReference type="EMBL" id="KAK9103187.1"/>
    </source>
</evidence>
<organism evidence="2 3">
    <name type="scientific">Stephania japonica</name>
    <dbReference type="NCBI Taxonomy" id="461633"/>
    <lineage>
        <taxon>Eukaryota</taxon>
        <taxon>Viridiplantae</taxon>
        <taxon>Streptophyta</taxon>
        <taxon>Embryophyta</taxon>
        <taxon>Tracheophyta</taxon>
        <taxon>Spermatophyta</taxon>
        <taxon>Magnoliopsida</taxon>
        <taxon>Ranunculales</taxon>
        <taxon>Menispermaceae</taxon>
        <taxon>Menispermoideae</taxon>
        <taxon>Cissampelideae</taxon>
        <taxon>Stephania</taxon>
    </lineage>
</organism>
<evidence type="ECO:0000256" key="1">
    <source>
        <dbReference type="SAM" id="MobiDB-lite"/>
    </source>
</evidence>
<gene>
    <name evidence="2" type="ORF">Sjap_020441</name>
</gene>
<dbReference type="AlphaFoldDB" id="A0AAP0F682"/>
<evidence type="ECO:0000313" key="3">
    <source>
        <dbReference type="Proteomes" id="UP001417504"/>
    </source>
</evidence>
<proteinExistence type="predicted"/>
<keyword evidence="3" id="KW-1185">Reference proteome</keyword>
<accession>A0AAP0F682</accession>
<reference evidence="2 3" key="1">
    <citation type="submission" date="2024-01" db="EMBL/GenBank/DDBJ databases">
        <title>Genome assemblies of Stephania.</title>
        <authorList>
            <person name="Yang L."/>
        </authorList>
    </citation>
    <scope>NUCLEOTIDE SEQUENCE [LARGE SCALE GENOMIC DNA]</scope>
    <source>
        <strain evidence="2">QJT</strain>
        <tissue evidence="2">Leaf</tissue>
    </source>
</reference>
<feature type="compositionally biased region" description="Basic and acidic residues" evidence="1">
    <location>
        <begin position="1"/>
        <end position="33"/>
    </location>
</feature>
<feature type="compositionally biased region" description="Basic and acidic residues" evidence="1">
    <location>
        <begin position="43"/>
        <end position="105"/>
    </location>
</feature>
<name>A0AAP0F682_9MAGN</name>
<feature type="region of interest" description="Disordered" evidence="1">
    <location>
        <begin position="1"/>
        <end position="105"/>
    </location>
</feature>
<dbReference type="EMBL" id="JBBNAE010000008">
    <property type="protein sequence ID" value="KAK9103187.1"/>
    <property type="molecule type" value="Genomic_DNA"/>
</dbReference>
<comment type="caution">
    <text evidence="2">The sequence shown here is derived from an EMBL/GenBank/DDBJ whole genome shotgun (WGS) entry which is preliminary data.</text>
</comment>
<dbReference type="Proteomes" id="UP001417504">
    <property type="component" value="Unassembled WGS sequence"/>
</dbReference>
<protein>
    <submittedName>
        <fullName evidence="2">Uncharacterized protein</fullName>
    </submittedName>
</protein>